<evidence type="ECO:0000313" key="2">
    <source>
        <dbReference type="EMBL" id="ADN02694.1"/>
    </source>
</evidence>
<keyword evidence="1" id="KW-0812">Transmembrane</keyword>
<feature type="transmembrane region" description="Helical" evidence="1">
    <location>
        <begin position="453"/>
        <end position="470"/>
    </location>
</feature>
<feature type="transmembrane region" description="Helical" evidence="1">
    <location>
        <begin position="397"/>
        <end position="417"/>
    </location>
</feature>
<evidence type="ECO:0000313" key="3">
    <source>
        <dbReference type="Proteomes" id="UP000001296"/>
    </source>
</evidence>
<feature type="transmembrane region" description="Helical" evidence="1">
    <location>
        <begin position="362"/>
        <end position="385"/>
    </location>
</feature>
<dbReference type="HOGENOM" id="CLU_371683_0_0_12"/>
<sequence length="748" mass="82291">MDVIRTTRVGHHYSGKPGDCKTVTEQRFELTLPCGCPMLTSIMRRHPWIPLFSLLVLLPLSPQSPSLAQHLHALSATDTPRAYLLSALSDAGIPASPLSPAPDAPILATLSRHRPTTLTLVLPLGTPFPPALGLTLLAWAATTDIPVNLEVLFVQERTEPSAPLPSPFPVTPPFHHTLSYLEGLPALDHRVLLYLDITHPASSLTLHTTASARKAPPWLLATLFRAAGPSLSIHTPPSIPAQTLSLLAPDDLPYASLLTTLYTHDLPSAALTPATPAADPTPLLDFLTTLITTLPPTPPRTWENHYLAIPLNAGHLIVIHEHHYLILLLAGITATLLFGFFRFRHLRRYLSIMKRGWFMTPLLFLATGAFLLLGTTLLGSIAGFHRYDAFLLHHLQASFLLKISLTVFLISTLLFLLRIFSLPLMRITHYYTAAAILLLALDIALFGSIMLPLGIVFLWSLLCATGFSVTRSRILRLLLFLLSPLWIVYTLWWILSTPTPSPLLLTPPAAGDLLMAFLLLPFLLLLFRLDILLHRPATKVGTLLLLSLILSGLATALLTTHLLLTPTFTEETPRPVHVVEYIDETERRITVESPAPLSGLILTYDTAWKPLPETRTFSLTTPAPPSPLLLSTREHRFLNRLRVDLTIESTLPLDACHLTLESEEGLPLLETTFPFEFDTDRKRALVVISPVPALPLTLPLYIPHGRPITLTVRALTRSNPGAPSISSPLVKVETHTVYIRTLTLGGGP</sequence>
<name>E0RP32_WINT6</name>
<reference key="1">
    <citation type="submission" date="2009-08" db="EMBL/GenBank/DDBJ databases">
        <title>The genome sequence of Spirochaeta thermophila DSM6192.</title>
        <authorList>
            <person name="Angelov A."/>
            <person name="Mientus M."/>
            <person name="Wittenberg S."/>
            <person name="Lehmann R."/>
            <person name="Liesegang H."/>
            <person name="Daniel R."/>
            <person name="Liebl W."/>
        </authorList>
    </citation>
    <scope>NUCLEOTIDE SEQUENCE</scope>
    <source>
        <strain>DSM 6192</strain>
    </source>
</reference>
<protein>
    <submittedName>
        <fullName evidence="2">Hypothetical membrane protein</fullName>
    </submittedName>
</protein>
<dbReference type="AlphaFoldDB" id="E0RP32"/>
<feature type="transmembrane region" description="Helical" evidence="1">
    <location>
        <begin position="324"/>
        <end position="341"/>
    </location>
</feature>
<proteinExistence type="predicted"/>
<organism evidence="2 3">
    <name type="scientific">Winmispira thermophila (strain ATCC 49972 / DSM 6192 / RI 19.B1)</name>
    <name type="common">Spirochaeta thermophila</name>
    <dbReference type="NCBI Taxonomy" id="665571"/>
    <lineage>
        <taxon>Bacteria</taxon>
        <taxon>Pseudomonadati</taxon>
        <taxon>Spirochaetota</taxon>
        <taxon>Spirochaetia</taxon>
        <taxon>Winmispirales</taxon>
        <taxon>Winmispiraceae</taxon>
        <taxon>Winmispira</taxon>
    </lineage>
</organism>
<reference evidence="2 3" key="2">
    <citation type="journal article" date="2010" name="J. Bacteriol.">
        <title>Genome sequence of the polysaccharide-degrading, thermophilic anaerobe Spirochaeta thermophila DSM 6192.</title>
        <authorList>
            <person name="Angelov A."/>
            <person name="Liebl S."/>
            <person name="Ballschmiter M."/>
            <person name="Bomeke M."/>
            <person name="Lehmann R."/>
            <person name="Liesegang H."/>
            <person name="Daniel R."/>
            <person name="Liebl W."/>
        </authorList>
    </citation>
    <scope>NUCLEOTIDE SEQUENCE [LARGE SCALE GENOMIC DNA]</scope>
    <source>
        <strain evidence="3">ATCC 49972 / DSM 6192 / RI 19.B1</strain>
    </source>
</reference>
<dbReference type="PaxDb" id="665571-STHERM_c17590"/>
<feature type="transmembrane region" description="Helical" evidence="1">
    <location>
        <begin position="514"/>
        <end position="531"/>
    </location>
</feature>
<feature type="transmembrane region" description="Helical" evidence="1">
    <location>
        <begin position="543"/>
        <end position="564"/>
    </location>
</feature>
<keyword evidence="1" id="KW-0472">Membrane</keyword>
<dbReference type="Proteomes" id="UP000001296">
    <property type="component" value="Chromosome"/>
</dbReference>
<accession>E0RP32</accession>
<gene>
    <name evidence="2" type="ordered locus">STHERM_c17590</name>
</gene>
<keyword evidence="1" id="KW-1133">Transmembrane helix</keyword>
<evidence type="ECO:0000256" key="1">
    <source>
        <dbReference type="SAM" id="Phobius"/>
    </source>
</evidence>
<dbReference type="KEGG" id="sta:STHERM_c17590"/>
<feature type="transmembrane region" description="Helical" evidence="1">
    <location>
        <begin position="429"/>
        <end position="447"/>
    </location>
</feature>
<dbReference type="eggNOG" id="ENOG502ZXJS">
    <property type="taxonomic scope" value="Bacteria"/>
</dbReference>
<feature type="transmembrane region" description="Helical" evidence="1">
    <location>
        <begin position="477"/>
        <end position="494"/>
    </location>
</feature>
<dbReference type="EMBL" id="CP001698">
    <property type="protein sequence ID" value="ADN02694.1"/>
    <property type="molecule type" value="Genomic_DNA"/>
</dbReference>